<dbReference type="Gene3D" id="3.40.50.1820">
    <property type="entry name" value="alpha/beta hydrolase"/>
    <property type="match status" value="1"/>
</dbReference>
<dbReference type="OrthoDB" id="128799at2"/>
<dbReference type="PANTHER" id="PTHR43056:SF5">
    <property type="entry name" value="PEPTIDASE S9 PROLYL OLIGOPEPTIDASE CATALYTIC DOMAIN-CONTAINING PROTEIN"/>
    <property type="match status" value="1"/>
</dbReference>
<dbReference type="Pfam" id="PF00326">
    <property type="entry name" value="Peptidase_S9"/>
    <property type="match status" value="1"/>
</dbReference>
<proteinExistence type="predicted"/>
<organism evidence="2 3">
    <name type="scientific">Pauljensenia hongkongensis</name>
    <dbReference type="NCBI Taxonomy" id="178339"/>
    <lineage>
        <taxon>Bacteria</taxon>
        <taxon>Bacillati</taxon>
        <taxon>Actinomycetota</taxon>
        <taxon>Actinomycetes</taxon>
        <taxon>Actinomycetales</taxon>
        <taxon>Actinomycetaceae</taxon>
        <taxon>Pauljensenia</taxon>
    </lineage>
</organism>
<dbReference type="InterPro" id="IPR001375">
    <property type="entry name" value="Peptidase_S9_cat"/>
</dbReference>
<dbReference type="GO" id="GO:0008236">
    <property type="term" value="F:serine-type peptidase activity"/>
    <property type="evidence" value="ECO:0007669"/>
    <property type="project" value="InterPro"/>
</dbReference>
<dbReference type="GO" id="GO:0006508">
    <property type="term" value="P:proteolysis"/>
    <property type="evidence" value="ECO:0007669"/>
    <property type="project" value="InterPro"/>
</dbReference>
<sequence length="666" mass="72666">MSPTQTPYGLWKSPITGDSFTARSVTLSQVRVDGPDTYWVEGHPKENGRSTLLRHRASGETTEVLPLIDGARLPDIRTRVHEYGGKAYAVHDGVIVFSDGADGRVYRFDVNNPRSGIQPLTTLSKVRYGDFWIADVRGLVYAVAEDHRGEGEPVNSLVAIPLDGSAARNDANIIPVFSGTDFVEAPAVSPDGTKLAWITWDHPEMPWTRSRLHVASIGFEGTLGASRVLVDSPGVCVYEPRWTRDGDLIHVDDSSGWANLYRTQGFAWVEGEDPDAWTGRLRTRALHPGRRAFSHPHWSLGLHSFDNFDNDFLVCSWAEDLTWHIGTVRIDNGLAEEWATGWWPIGNVASADGRVVFLADSATHTPAIVEVKDGRTQVIRPSSEAQVPAELVSAAQVISWGTADGERAHGFYYPPVNPDYTAPEGELPPLIVNVHGGPTSSARPGLSIPFQYWTSRGFAVLDVNYRGSTGFGRAYRERLSGNWGVMDVQDCVDGARYLIGLGLVDPGRVAIRGASAGGFTALSALAASDVFTAGASFSGITDLRKLNEVAHKFESSYPTHLLGSSDPADPVWAERSPINHIDRITAPLLILQGADDHVVPPSQAHAMYEALRERGNAVAMRIYEGEGHGFRSAAHIKDAWQTELAFYRTVWGIAQSSPIHVEIANL</sequence>
<dbReference type="AlphaFoldDB" id="A0A1D8B0P0"/>
<keyword evidence="3" id="KW-1185">Reference proteome</keyword>
<dbReference type="STRING" id="178339.BH719_01365"/>
<reference evidence="2 3" key="1">
    <citation type="submission" date="2016-09" db="EMBL/GenBank/DDBJ databases">
        <title>Complete genome sequence of Actinomyces hongkongensis HKU8.</title>
        <authorList>
            <person name="Gao Y.-X."/>
            <person name="Zhou Y.-Y."/>
            <person name="Xie Y."/>
            <person name="Wang M."/>
            <person name="Wang S.-J."/>
            <person name="Shen S.-G."/>
        </authorList>
    </citation>
    <scope>NUCLEOTIDE SEQUENCE [LARGE SCALE GENOMIC DNA]</scope>
    <source>
        <strain evidence="2 3">HKU8</strain>
    </source>
</reference>
<name>A0A1D8B0P0_9ACTO</name>
<dbReference type="InterPro" id="IPR050585">
    <property type="entry name" value="Xaa-Pro_dipeptidyl-ppase/CocE"/>
</dbReference>
<dbReference type="InterPro" id="IPR011042">
    <property type="entry name" value="6-blade_b-propeller_TolB-like"/>
</dbReference>
<evidence type="ECO:0000313" key="2">
    <source>
        <dbReference type="EMBL" id="AOS46693.1"/>
    </source>
</evidence>
<gene>
    <name evidence="2" type="ORF">BH719_01365</name>
</gene>
<dbReference type="Proteomes" id="UP000095214">
    <property type="component" value="Chromosome"/>
</dbReference>
<dbReference type="Gene3D" id="2.120.10.30">
    <property type="entry name" value="TolB, C-terminal domain"/>
    <property type="match status" value="1"/>
</dbReference>
<dbReference type="InterPro" id="IPR029058">
    <property type="entry name" value="AB_hydrolase_fold"/>
</dbReference>
<evidence type="ECO:0000313" key="3">
    <source>
        <dbReference type="Proteomes" id="UP000095214"/>
    </source>
</evidence>
<dbReference type="KEGG" id="phon:BH719_01365"/>
<dbReference type="RefSeq" id="WP_034255130.1">
    <property type="nucleotide sequence ID" value="NZ_CP017298.1"/>
</dbReference>
<dbReference type="PANTHER" id="PTHR43056">
    <property type="entry name" value="PEPTIDASE S9 PROLYL OLIGOPEPTIDASE"/>
    <property type="match status" value="1"/>
</dbReference>
<dbReference type="SUPFAM" id="SSF53474">
    <property type="entry name" value="alpha/beta-Hydrolases"/>
    <property type="match status" value="1"/>
</dbReference>
<dbReference type="SUPFAM" id="SSF82171">
    <property type="entry name" value="DPP6 N-terminal domain-like"/>
    <property type="match status" value="1"/>
</dbReference>
<evidence type="ECO:0000259" key="1">
    <source>
        <dbReference type="Pfam" id="PF00326"/>
    </source>
</evidence>
<protein>
    <submittedName>
        <fullName evidence="2">Peptidase S9</fullName>
    </submittedName>
</protein>
<accession>A0A1D8B0P0</accession>
<feature type="domain" description="Peptidase S9 prolyl oligopeptidase catalytic" evidence="1">
    <location>
        <begin position="449"/>
        <end position="650"/>
    </location>
</feature>
<dbReference type="EMBL" id="CP017298">
    <property type="protein sequence ID" value="AOS46693.1"/>
    <property type="molecule type" value="Genomic_DNA"/>
</dbReference>